<feature type="transmembrane region" description="Helical" evidence="2">
    <location>
        <begin position="36"/>
        <end position="57"/>
    </location>
</feature>
<proteinExistence type="predicted"/>
<evidence type="ECO:0000313" key="3">
    <source>
        <dbReference type="EMBL" id="KAK7534561.1"/>
    </source>
</evidence>
<feature type="compositionally biased region" description="Basic and acidic residues" evidence="1">
    <location>
        <begin position="1"/>
        <end position="10"/>
    </location>
</feature>
<keyword evidence="2" id="KW-0812">Transmembrane</keyword>
<evidence type="ECO:0000313" key="4">
    <source>
        <dbReference type="Proteomes" id="UP001365128"/>
    </source>
</evidence>
<feature type="transmembrane region" description="Helical" evidence="2">
    <location>
        <begin position="69"/>
        <end position="88"/>
    </location>
</feature>
<gene>
    <name evidence="3" type="ORF">IWX46DRAFT_311188</name>
</gene>
<organism evidence="3 4">
    <name type="scientific">Phyllosticta citricarpa</name>
    <dbReference type="NCBI Taxonomy" id="55181"/>
    <lineage>
        <taxon>Eukaryota</taxon>
        <taxon>Fungi</taxon>
        <taxon>Dikarya</taxon>
        <taxon>Ascomycota</taxon>
        <taxon>Pezizomycotina</taxon>
        <taxon>Dothideomycetes</taxon>
        <taxon>Dothideomycetes incertae sedis</taxon>
        <taxon>Botryosphaeriales</taxon>
        <taxon>Phyllostictaceae</taxon>
        <taxon>Phyllosticta</taxon>
    </lineage>
</organism>
<keyword evidence="2" id="KW-1133">Transmembrane helix</keyword>
<comment type="caution">
    <text evidence="3">The sequence shown here is derived from an EMBL/GenBank/DDBJ whole genome shotgun (WGS) entry which is preliminary data.</text>
</comment>
<sequence length="111" mass="12504">MFFRKKRDEDFIQSETTKRPRTTTLTTAAASSQKKVAVTIPLFFHLLPLLFSIHSLTHSPQHVSPINGWSFFSIVASLLPFFGVPFCFPEGAHNSFWGISTFDSTLLGWPS</sequence>
<protein>
    <recommendedName>
        <fullName evidence="5">Transmembrane protein</fullName>
    </recommendedName>
</protein>
<dbReference type="Proteomes" id="UP001365128">
    <property type="component" value="Unassembled WGS sequence"/>
</dbReference>
<evidence type="ECO:0000256" key="1">
    <source>
        <dbReference type="SAM" id="MobiDB-lite"/>
    </source>
</evidence>
<feature type="region of interest" description="Disordered" evidence="1">
    <location>
        <begin position="1"/>
        <end position="26"/>
    </location>
</feature>
<name>A0ABR1LH68_9PEZI</name>
<evidence type="ECO:0008006" key="5">
    <source>
        <dbReference type="Google" id="ProtNLM"/>
    </source>
</evidence>
<reference evidence="3 4" key="1">
    <citation type="submission" date="2024-04" db="EMBL/GenBank/DDBJ databases">
        <title>Phyllosticta paracitricarpa is synonymous to the EU quarantine fungus P. citricarpa based on phylogenomic analyses.</title>
        <authorList>
            <consortium name="Lawrence Berkeley National Laboratory"/>
            <person name="Van Ingen-Buijs V.A."/>
            <person name="Van Westerhoven A.C."/>
            <person name="Haridas S."/>
            <person name="Skiadas P."/>
            <person name="Martin F."/>
            <person name="Groenewald J.Z."/>
            <person name="Crous P.W."/>
            <person name="Seidl M.F."/>
        </authorList>
    </citation>
    <scope>NUCLEOTIDE SEQUENCE [LARGE SCALE GENOMIC DNA]</scope>
    <source>
        <strain evidence="3 4">CBS 122670</strain>
    </source>
</reference>
<keyword evidence="2" id="KW-0472">Membrane</keyword>
<dbReference type="EMBL" id="JBBPDW010000042">
    <property type="protein sequence ID" value="KAK7534561.1"/>
    <property type="molecule type" value="Genomic_DNA"/>
</dbReference>
<keyword evidence="4" id="KW-1185">Reference proteome</keyword>
<accession>A0ABR1LH68</accession>
<evidence type="ECO:0000256" key="2">
    <source>
        <dbReference type="SAM" id="Phobius"/>
    </source>
</evidence>